<evidence type="ECO:0000256" key="1">
    <source>
        <dbReference type="ARBA" id="ARBA00022723"/>
    </source>
</evidence>
<feature type="transmembrane region" description="Helical" evidence="4">
    <location>
        <begin position="246"/>
        <end position="273"/>
    </location>
</feature>
<proteinExistence type="predicted"/>
<gene>
    <name evidence="7" type="ORF">HanXRQr2_Chr01g0007811</name>
</gene>
<keyword evidence="8" id="KW-1185">Reference proteome</keyword>
<dbReference type="InterPro" id="IPR006068">
    <property type="entry name" value="ATPase_P-typ_cation-transptr_C"/>
</dbReference>
<feature type="transmembrane region" description="Helical" evidence="4">
    <location>
        <begin position="622"/>
        <end position="646"/>
    </location>
</feature>
<dbReference type="Gramene" id="mRNA:HanXRQr2_Chr01g0007811">
    <property type="protein sequence ID" value="mRNA:HanXRQr2_Chr01g0007811"/>
    <property type="gene ID" value="HanXRQr2_Chr01g0007811"/>
</dbReference>
<dbReference type="Gene3D" id="2.70.150.10">
    <property type="entry name" value="Calcium-transporting ATPase, cytoplasmic transduction domain A"/>
    <property type="match status" value="1"/>
</dbReference>
<organism evidence="7 8">
    <name type="scientific">Helianthus annuus</name>
    <name type="common">Common sunflower</name>
    <dbReference type="NCBI Taxonomy" id="4232"/>
    <lineage>
        <taxon>Eukaryota</taxon>
        <taxon>Viridiplantae</taxon>
        <taxon>Streptophyta</taxon>
        <taxon>Embryophyta</taxon>
        <taxon>Tracheophyta</taxon>
        <taxon>Spermatophyta</taxon>
        <taxon>Magnoliopsida</taxon>
        <taxon>eudicotyledons</taxon>
        <taxon>Gunneridae</taxon>
        <taxon>Pentapetalae</taxon>
        <taxon>asterids</taxon>
        <taxon>campanulids</taxon>
        <taxon>Asterales</taxon>
        <taxon>Asteraceae</taxon>
        <taxon>Asteroideae</taxon>
        <taxon>Heliantheae alliance</taxon>
        <taxon>Heliantheae</taxon>
        <taxon>Helianthus</taxon>
    </lineage>
</organism>
<feature type="transmembrane region" description="Helical" evidence="4">
    <location>
        <begin position="188"/>
        <end position="206"/>
    </location>
</feature>
<dbReference type="Pfam" id="PF00689">
    <property type="entry name" value="Cation_ATPase_C"/>
    <property type="match status" value="1"/>
</dbReference>
<feature type="domain" description="P-type ATPase A" evidence="5">
    <location>
        <begin position="71"/>
        <end position="161"/>
    </location>
</feature>
<dbReference type="GO" id="GO:0046872">
    <property type="term" value="F:metal ion binding"/>
    <property type="evidence" value="ECO:0007669"/>
    <property type="project" value="UniProtKB-KW"/>
</dbReference>
<accession>A0A9K3JUH3</accession>
<evidence type="ECO:0000313" key="8">
    <source>
        <dbReference type="Proteomes" id="UP000215914"/>
    </source>
</evidence>
<evidence type="ECO:0000313" key="7">
    <source>
        <dbReference type="EMBL" id="KAF5820930.1"/>
    </source>
</evidence>
<protein>
    <submittedName>
        <fullName evidence="7">Calcium-transporting ATPase</fullName>
    </submittedName>
</protein>
<evidence type="ECO:0000256" key="4">
    <source>
        <dbReference type="SAM" id="Phobius"/>
    </source>
</evidence>
<dbReference type="InterPro" id="IPR023299">
    <property type="entry name" value="ATPase_P-typ_cyto_dom_N"/>
</dbReference>
<dbReference type="GO" id="GO:0005388">
    <property type="term" value="F:P-type calcium transporter activity"/>
    <property type="evidence" value="ECO:0000318"/>
    <property type="project" value="GO_Central"/>
</dbReference>
<dbReference type="InterPro" id="IPR023298">
    <property type="entry name" value="ATPase_P-typ_TM_dom_sf"/>
</dbReference>
<dbReference type="SUPFAM" id="SSF81660">
    <property type="entry name" value="Metal cation-transporting ATPase, ATP-binding domain N"/>
    <property type="match status" value="1"/>
</dbReference>
<evidence type="ECO:0000256" key="2">
    <source>
        <dbReference type="ARBA" id="ARBA00022837"/>
    </source>
</evidence>
<comment type="caution">
    <text evidence="7">The sequence shown here is derived from an EMBL/GenBank/DDBJ whole genome shotgun (WGS) entry which is preliminary data.</text>
</comment>
<dbReference type="Pfam" id="PF00122">
    <property type="entry name" value="E1-E2_ATPase"/>
    <property type="match status" value="1"/>
</dbReference>
<feature type="transmembrane region" description="Helical" evidence="4">
    <location>
        <begin position="800"/>
        <end position="827"/>
    </location>
</feature>
<dbReference type="InterPro" id="IPR036412">
    <property type="entry name" value="HAD-like_sf"/>
</dbReference>
<dbReference type="SUPFAM" id="SSF56784">
    <property type="entry name" value="HAD-like"/>
    <property type="match status" value="1"/>
</dbReference>
<dbReference type="PANTHER" id="PTHR24093">
    <property type="entry name" value="CATION TRANSPORTING ATPASE"/>
    <property type="match status" value="1"/>
</dbReference>
<keyword evidence="4" id="KW-0472">Membrane</keyword>
<keyword evidence="2" id="KW-0106">Calcium</keyword>
<keyword evidence="3" id="KW-0460">Magnesium</keyword>
<feature type="transmembrane region" description="Helical" evidence="4">
    <location>
        <begin position="658"/>
        <end position="677"/>
    </location>
</feature>
<feature type="domain" description="Cation-transporting P-type ATPase C-terminal" evidence="6">
    <location>
        <begin position="656"/>
        <end position="821"/>
    </location>
</feature>
<dbReference type="Gene3D" id="1.20.1110.10">
    <property type="entry name" value="Calcium-transporting ATPase, transmembrane domain"/>
    <property type="match status" value="3"/>
</dbReference>
<dbReference type="InterPro" id="IPR059000">
    <property type="entry name" value="ATPase_P-type_domA"/>
</dbReference>
<keyword evidence="4" id="KW-1133">Transmembrane helix</keyword>
<dbReference type="GO" id="GO:0000166">
    <property type="term" value="F:nucleotide binding"/>
    <property type="evidence" value="ECO:0007669"/>
    <property type="project" value="InterPro"/>
</dbReference>
<dbReference type="Proteomes" id="UP000215914">
    <property type="component" value="Unassembled WGS sequence"/>
</dbReference>
<evidence type="ECO:0000259" key="6">
    <source>
        <dbReference type="Pfam" id="PF00689"/>
    </source>
</evidence>
<feature type="transmembrane region" description="Helical" evidence="4">
    <location>
        <begin position="28"/>
        <end position="47"/>
    </location>
</feature>
<evidence type="ECO:0000259" key="5">
    <source>
        <dbReference type="Pfam" id="PF00122"/>
    </source>
</evidence>
<sequence length="837" mass="93897">MKTILLLLAGVALSTVLRINQVGLKYACYDGVVVLIAIVLMVFFASFRKYWQEQRAQKKLQNHQHLERGAGKVHVRRGGEPKVICESELVWGDILLIKKGDEVPCDGLFVGGEPLELDYGSESCTVNQHNPFLSFGERVVKGEARMVVTSPYLETEWSEMMSKDSGPPKRRFELEIQLDKLNLRMHDIQMVISILIILVLIFRYMAGHIDDENASRPESMAEPTAMTSFTNTFKKIIKESTYTTKVLTKLLCVSLVSLTEGVPFVVSLAIVYWNDKTLYGKGMEQDPHGIAKMAHVTRICTDTLITEDVMEVEKVFIGGETIGRSTALSPDVIEVLCDGTGTLNKISFPRVKDMFRFGREKGWRAIDTKGAKSFDEPCGVLMRQNKENEELVWHFNGPVNEILNMCKHYYDIKGHKARFDDEMKQKFVQANQDNQHKHKLITIALACKPVCSQTEDVEDLILIALLGLKTKNKEDTNAQVRALRERGIKTVIVSSKKMSVLQDIARKCEVVANGESESLVMITGKDFRNYTDKERLEKVDNIRVLGEALSSDKLLLVETMMEKGKVVAFLGHRTDEAPALKRAHIGIAMGTWSSNQAIENSDIIMDGSFADLINMVDYGKCIYYNVQSFLQIVLNTTISCILIGFIETAAFGDASLTTFQLAFVNLAVAILGGLALLTKASTYKPLSLVPVSCKQSVITAEMARNILFQVSYQAICSVIIQLKGSALMGPTQDIKAVISSILIFCQFFNLFNARELQKMNFFRGIHRHKEFWIATAMFIVSHAAFVMVQDIFGYGTRLEWKLLVGCVLLGAVSWLVDWLGKCVSLFAKILHNRLRRG</sequence>
<keyword evidence="1" id="KW-0479">Metal-binding</keyword>
<evidence type="ECO:0000256" key="3">
    <source>
        <dbReference type="ARBA" id="ARBA00022842"/>
    </source>
</evidence>
<dbReference type="AlphaFoldDB" id="A0A9K3JUH3"/>
<dbReference type="GO" id="GO:0005886">
    <property type="term" value="C:plasma membrane"/>
    <property type="evidence" value="ECO:0000318"/>
    <property type="project" value="GO_Central"/>
</dbReference>
<dbReference type="InterPro" id="IPR008250">
    <property type="entry name" value="ATPase_P-typ_transduc_dom_A_sf"/>
</dbReference>
<name>A0A9K3JUH3_HELAN</name>
<keyword evidence="4" id="KW-0812">Transmembrane</keyword>
<dbReference type="Gene3D" id="3.40.1110.10">
    <property type="entry name" value="Calcium-transporting ATPase, cytoplasmic domain N"/>
    <property type="match status" value="1"/>
</dbReference>
<dbReference type="EMBL" id="MNCJ02000316">
    <property type="protein sequence ID" value="KAF5820930.1"/>
    <property type="molecule type" value="Genomic_DNA"/>
</dbReference>
<dbReference type="SUPFAM" id="SSF81653">
    <property type="entry name" value="Calcium ATPase, transduction domain A"/>
    <property type="match status" value="1"/>
</dbReference>
<reference evidence="7" key="1">
    <citation type="journal article" date="2017" name="Nature">
        <title>The sunflower genome provides insights into oil metabolism, flowering and Asterid evolution.</title>
        <authorList>
            <person name="Badouin H."/>
            <person name="Gouzy J."/>
            <person name="Grassa C.J."/>
            <person name="Murat F."/>
            <person name="Staton S.E."/>
            <person name="Cottret L."/>
            <person name="Lelandais-Briere C."/>
            <person name="Owens G.L."/>
            <person name="Carrere S."/>
            <person name="Mayjonade B."/>
            <person name="Legrand L."/>
            <person name="Gill N."/>
            <person name="Kane N.C."/>
            <person name="Bowers J.E."/>
            <person name="Hubner S."/>
            <person name="Bellec A."/>
            <person name="Berard A."/>
            <person name="Berges H."/>
            <person name="Blanchet N."/>
            <person name="Boniface M.C."/>
            <person name="Brunel D."/>
            <person name="Catrice O."/>
            <person name="Chaidir N."/>
            <person name="Claudel C."/>
            <person name="Donnadieu C."/>
            <person name="Faraut T."/>
            <person name="Fievet G."/>
            <person name="Helmstetter N."/>
            <person name="King M."/>
            <person name="Knapp S.J."/>
            <person name="Lai Z."/>
            <person name="Le Paslier M.C."/>
            <person name="Lippi Y."/>
            <person name="Lorenzon L."/>
            <person name="Mandel J.R."/>
            <person name="Marage G."/>
            <person name="Marchand G."/>
            <person name="Marquand E."/>
            <person name="Bret-Mestries E."/>
            <person name="Morien E."/>
            <person name="Nambeesan S."/>
            <person name="Nguyen T."/>
            <person name="Pegot-Espagnet P."/>
            <person name="Pouilly N."/>
            <person name="Raftis F."/>
            <person name="Sallet E."/>
            <person name="Schiex T."/>
            <person name="Thomas J."/>
            <person name="Vandecasteele C."/>
            <person name="Vares D."/>
            <person name="Vear F."/>
            <person name="Vautrin S."/>
            <person name="Crespi M."/>
            <person name="Mangin B."/>
            <person name="Burke J.M."/>
            <person name="Salse J."/>
            <person name="Munos S."/>
            <person name="Vincourt P."/>
            <person name="Rieseberg L.H."/>
            <person name="Langlade N.B."/>
        </authorList>
    </citation>
    <scope>NUCLEOTIDE SEQUENCE</scope>
    <source>
        <tissue evidence="7">Leaves</tissue>
    </source>
</reference>
<reference evidence="7" key="2">
    <citation type="submission" date="2020-06" db="EMBL/GenBank/DDBJ databases">
        <title>Helianthus annuus Genome sequencing and assembly Release 2.</title>
        <authorList>
            <person name="Gouzy J."/>
            <person name="Langlade N."/>
            <person name="Munos S."/>
        </authorList>
    </citation>
    <scope>NUCLEOTIDE SEQUENCE</scope>
    <source>
        <tissue evidence="7">Leaves</tissue>
    </source>
</reference>
<dbReference type="PANTHER" id="PTHR24093:SF470">
    <property type="entry name" value="CALCIUM-TRANSPORTING ATPASE 12, PLASMA MEMBRANE-TYPE-LIKE"/>
    <property type="match status" value="1"/>
</dbReference>
<feature type="transmembrane region" description="Helical" evidence="4">
    <location>
        <begin position="771"/>
        <end position="788"/>
    </location>
</feature>
<dbReference type="SUPFAM" id="SSF81665">
    <property type="entry name" value="Calcium ATPase, transmembrane domain M"/>
    <property type="match status" value="1"/>
</dbReference>